<evidence type="ECO:0000313" key="3">
    <source>
        <dbReference type="EMBL" id="PWG02175.1"/>
    </source>
</evidence>
<keyword evidence="2" id="KW-0812">Transmembrane</keyword>
<dbReference type="EMBL" id="QFFF01000001">
    <property type="protein sequence ID" value="PWG02175.1"/>
    <property type="molecule type" value="Genomic_DNA"/>
</dbReference>
<keyword evidence="2" id="KW-0472">Membrane</keyword>
<evidence type="ECO:0000313" key="4">
    <source>
        <dbReference type="Proteomes" id="UP000245916"/>
    </source>
</evidence>
<reference evidence="3 4" key="1">
    <citation type="submission" date="2018-05" db="EMBL/GenBank/DDBJ databases">
        <title>Genome of Sphingosinicella humi QZX222.</title>
        <authorList>
            <person name="Qiao Z."/>
            <person name="Wang G."/>
        </authorList>
    </citation>
    <scope>NUCLEOTIDE SEQUENCE [LARGE SCALE GENOMIC DNA]</scope>
    <source>
        <strain evidence="3 4">QZX222</strain>
    </source>
</reference>
<name>A0A2U2J1F7_9SPHN</name>
<feature type="transmembrane region" description="Helical" evidence="2">
    <location>
        <begin position="21"/>
        <end position="46"/>
    </location>
</feature>
<gene>
    <name evidence="3" type="ORF">DF286_04300</name>
</gene>
<dbReference type="RefSeq" id="WP_109270315.1">
    <property type="nucleotide sequence ID" value="NZ_QFFF01000001.1"/>
</dbReference>
<keyword evidence="4" id="KW-1185">Reference proteome</keyword>
<accession>A0A2U2J1F7</accession>
<dbReference type="OrthoDB" id="7551375at2"/>
<organism evidence="3 4">
    <name type="scientific">Allosphingosinicella humi</name>
    <dbReference type="NCBI Taxonomy" id="2068657"/>
    <lineage>
        <taxon>Bacteria</taxon>
        <taxon>Pseudomonadati</taxon>
        <taxon>Pseudomonadota</taxon>
        <taxon>Alphaproteobacteria</taxon>
        <taxon>Sphingomonadales</taxon>
        <taxon>Sphingomonadaceae</taxon>
        <taxon>Allosphingosinicella</taxon>
    </lineage>
</organism>
<dbReference type="Proteomes" id="UP000245916">
    <property type="component" value="Unassembled WGS sequence"/>
</dbReference>
<feature type="compositionally biased region" description="Basic and acidic residues" evidence="1">
    <location>
        <begin position="214"/>
        <end position="226"/>
    </location>
</feature>
<evidence type="ECO:0000256" key="2">
    <source>
        <dbReference type="SAM" id="Phobius"/>
    </source>
</evidence>
<comment type="caution">
    <text evidence="3">The sequence shown here is derived from an EMBL/GenBank/DDBJ whole genome shotgun (WGS) entry which is preliminary data.</text>
</comment>
<keyword evidence="2" id="KW-1133">Transmembrane helix</keyword>
<feature type="transmembrane region" description="Helical" evidence="2">
    <location>
        <begin position="66"/>
        <end position="84"/>
    </location>
</feature>
<feature type="region of interest" description="Disordered" evidence="1">
    <location>
        <begin position="188"/>
        <end position="233"/>
    </location>
</feature>
<protein>
    <submittedName>
        <fullName evidence="3">Uncharacterized protein</fullName>
    </submittedName>
</protein>
<proteinExistence type="predicted"/>
<evidence type="ECO:0000256" key="1">
    <source>
        <dbReference type="SAM" id="MobiDB-lite"/>
    </source>
</evidence>
<sequence length="233" mass="25017">MTTDKIILKRNRASALDVPMAALAAVSVGFVAFAMPDALFTDLVAASGLPSLLPAAQPPLGTTARLGVVILAAIGTFLTAWLLLRSLNGASPMRGRTKAQEVQASPLRLRRADAHPDAPSRQPLLAGIELGEPEAVSPVLETNVFPEWERPIEDEAVEDDSVAPFAEPPLELEEPSIAQLVQRLEAGLSRRQQEARPFSIRRDEPAVADTPPPLDDRLRSALDDLRTMAARSA</sequence>
<dbReference type="AlphaFoldDB" id="A0A2U2J1F7"/>